<dbReference type="RefSeq" id="XP_050504796.1">
    <property type="nucleotide sequence ID" value="XM_050648839.1"/>
</dbReference>
<evidence type="ECO:0000313" key="2">
    <source>
        <dbReference type="EnsemblMetazoa" id="XP_050504796.1"/>
    </source>
</evidence>
<dbReference type="EnsemblMetazoa" id="XM_050648839.1">
    <property type="protein sequence ID" value="XP_050504796.1"/>
    <property type="gene ID" value="LOC114330243"/>
</dbReference>
<keyword evidence="1" id="KW-0732">Signal</keyword>
<organism evidence="2 3">
    <name type="scientific">Diabrotica virgifera virgifera</name>
    <name type="common">western corn rootworm</name>
    <dbReference type="NCBI Taxonomy" id="50390"/>
    <lineage>
        <taxon>Eukaryota</taxon>
        <taxon>Metazoa</taxon>
        <taxon>Ecdysozoa</taxon>
        <taxon>Arthropoda</taxon>
        <taxon>Hexapoda</taxon>
        <taxon>Insecta</taxon>
        <taxon>Pterygota</taxon>
        <taxon>Neoptera</taxon>
        <taxon>Endopterygota</taxon>
        <taxon>Coleoptera</taxon>
        <taxon>Polyphaga</taxon>
        <taxon>Cucujiformia</taxon>
        <taxon>Chrysomeloidea</taxon>
        <taxon>Chrysomelidae</taxon>
        <taxon>Galerucinae</taxon>
        <taxon>Diabroticina</taxon>
        <taxon>Diabroticites</taxon>
        <taxon>Diabrotica</taxon>
    </lineage>
</organism>
<proteinExistence type="predicted"/>
<reference evidence="2" key="1">
    <citation type="submission" date="2025-05" db="UniProtKB">
        <authorList>
            <consortium name="EnsemblMetazoa"/>
        </authorList>
    </citation>
    <scope>IDENTIFICATION</scope>
</reference>
<feature type="chain" id="PRO_5045630377" evidence="1">
    <location>
        <begin position="20"/>
        <end position="146"/>
    </location>
</feature>
<dbReference type="Proteomes" id="UP001652700">
    <property type="component" value="Unplaced"/>
</dbReference>
<accession>A0ABM5K3N6</accession>
<evidence type="ECO:0000256" key="1">
    <source>
        <dbReference type="SAM" id="SignalP"/>
    </source>
</evidence>
<evidence type="ECO:0000313" key="3">
    <source>
        <dbReference type="Proteomes" id="UP001652700"/>
    </source>
</evidence>
<protein>
    <submittedName>
        <fullName evidence="2">Uncharacterized protein</fullName>
    </submittedName>
</protein>
<sequence length="146" mass="17201">MLSHSLFLLSIYTFQCLLCSEEIPNVFLTAAKSVPRIGRSNKDNTDFDKFFLKASKSVPRIGRRNENPYLHYDEAQKEYATKNNYKYPTWSEIAERYEYEPELFTNPQTLLDLEKAMGDDPSIYDWDKVRMKRKAPESKPKVDNKM</sequence>
<name>A0ABM5K3N6_DIAVI</name>
<feature type="signal peptide" evidence="1">
    <location>
        <begin position="1"/>
        <end position="19"/>
    </location>
</feature>
<keyword evidence="3" id="KW-1185">Reference proteome</keyword>
<dbReference type="GeneID" id="114330243"/>